<organism evidence="4 5">
    <name type="scientific">Tilletia indica</name>
    <dbReference type="NCBI Taxonomy" id="43049"/>
    <lineage>
        <taxon>Eukaryota</taxon>
        <taxon>Fungi</taxon>
        <taxon>Dikarya</taxon>
        <taxon>Basidiomycota</taxon>
        <taxon>Ustilaginomycotina</taxon>
        <taxon>Exobasidiomycetes</taxon>
        <taxon>Tilletiales</taxon>
        <taxon>Tilletiaceae</taxon>
        <taxon>Tilletia</taxon>
    </lineage>
</organism>
<dbReference type="InterPro" id="IPR005612">
    <property type="entry name" value="CCAAT-binding_factor"/>
</dbReference>
<feature type="compositionally biased region" description="Low complexity" evidence="2">
    <location>
        <begin position="674"/>
        <end position="683"/>
    </location>
</feature>
<dbReference type="InterPro" id="IPR016024">
    <property type="entry name" value="ARM-type_fold"/>
</dbReference>
<feature type="region of interest" description="Disordered" evidence="2">
    <location>
        <begin position="1"/>
        <end position="139"/>
    </location>
</feature>
<reference evidence="4" key="2">
    <citation type="journal article" date="2019" name="IMA Fungus">
        <title>Genome sequencing and comparison of five Tilletia species to identify candidate genes for the detection of regulated species infecting wheat.</title>
        <authorList>
            <person name="Nguyen H.D.T."/>
            <person name="Sultana T."/>
            <person name="Kesanakurti P."/>
            <person name="Hambleton S."/>
        </authorList>
    </citation>
    <scope>NUCLEOTIDE SEQUENCE</scope>
    <source>
        <strain evidence="4">DAOMC 236416</strain>
    </source>
</reference>
<feature type="compositionally biased region" description="Acidic residues" evidence="2">
    <location>
        <begin position="111"/>
        <end position="122"/>
    </location>
</feature>
<feature type="compositionally biased region" description="Basic and acidic residues" evidence="2">
    <location>
        <begin position="199"/>
        <end position="249"/>
    </location>
</feature>
<feature type="region of interest" description="Disordered" evidence="2">
    <location>
        <begin position="1101"/>
        <end position="1373"/>
    </location>
</feature>
<feature type="compositionally biased region" description="Polar residues" evidence="2">
    <location>
        <begin position="50"/>
        <end position="79"/>
    </location>
</feature>
<dbReference type="EMBL" id="LWDF02000703">
    <property type="protein sequence ID" value="KAE8244153.1"/>
    <property type="molecule type" value="Genomic_DNA"/>
</dbReference>
<dbReference type="Pfam" id="PF03914">
    <property type="entry name" value="CBF"/>
    <property type="match status" value="1"/>
</dbReference>
<evidence type="ECO:0000256" key="2">
    <source>
        <dbReference type="SAM" id="MobiDB-lite"/>
    </source>
</evidence>
<dbReference type="SUPFAM" id="SSF48371">
    <property type="entry name" value="ARM repeat"/>
    <property type="match status" value="1"/>
</dbReference>
<feature type="compositionally biased region" description="Acidic residues" evidence="2">
    <location>
        <begin position="1219"/>
        <end position="1303"/>
    </location>
</feature>
<dbReference type="GO" id="GO:0005634">
    <property type="term" value="C:nucleus"/>
    <property type="evidence" value="ECO:0007669"/>
    <property type="project" value="UniProtKB-ARBA"/>
</dbReference>
<dbReference type="InterPro" id="IPR040155">
    <property type="entry name" value="CEBPZ/Mak21-like"/>
</dbReference>
<dbReference type="PANTHER" id="PTHR12048">
    <property type="entry name" value="CCAAT-BINDING FACTOR-RELATED"/>
    <property type="match status" value="1"/>
</dbReference>
<evidence type="ECO:0000313" key="4">
    <source>
        <dbReference type="EMBL" id="KAE8244153.1"/>
    </source>
</evidence>
<name>A0A177TUJ0_9BASI</name>
<feature type="region of interest" description="Disordered" evidence="2">
    <location>
        <begin position="674"/>
        <end position="735"/>
    </location>
</feature>
<feature type="compositionally biased region" description="Basic and acidic residues" evidence="2">
    <location>
        <begin position="1"/>
        <end position="13"/>
    </location>
</feature>
<feature type="region of interest" description="Disordered" evidence="2">
    <location>
        <begin position="602"/>
        <end position="622"/>
    </location>
</feature>
<dbReference type="PANTHER" id="PTHR12048:SF0">
    <property type="entry name" value="CCAAT_ENHANCER-BINDING PROTEIN ZETA"/>
    <property type="match status" value="1"/>
</dbReference>
<feature type="region of interest" description="Disordered" evidence="2">
    <location>
        <begin position="189"/>
        <end position="249"/>
    </location>
</feature>
<feature type="compositionally biased region" description="Acidic residues" evidence="2">
    <location>
        <begin position="695"/>
        <end position="705"/>
    </location>
</feature>
<feature type="domain" description="CCAAT-binding factor" evidence="3">
    <location>
        <begin position="790"/>
        <end position="994"/>
    </location>
</feature>
<sequence>MPRRDFRPKDKPAKAKTATAGGRGDRPSGDSSQGGSGRRPPPPAQQQPQEPWTKQPASGPNRFRNTSQTFSKQPASQGNKVVFEPSGDATTDRGPAFQGKKGGKPQAAASEDGETDDDDDDDAGGRNADQDSLLDDDDMMAEIEALGGDKSDLELIKDVRTGASSSVPADDDPSLKTDLQSFLKQLNLPSVAPGPFVDPDQKPAAEAEKSKKPKKEKEAAQSVVKSEEVDSKQKKTKEPTEKASKKKEKDVVAKAADVEASKAQKAPAKVIFQPAAPSLLGADSGWDSRDGLALQVTPLWSQTFLPKLEAAPPSSEKLRRKAKAANMVIQHAALSDEHIASLEHRASKLLERENATYGRMFEAEATGTVNHKSSLAAAGSNISASDARFIRSLLSTSGEGGTLSDRISALTLLLQSSPLHNLRPLDNLMAMVRKKNREESGRASRALSDWFSSDSGLPSDRKLRYFRDQEGLANVAFVLSDANPSKDTVAAAEKHLVVFAFEHRLKNIFFEFLLLLEGRSHDALAFARTSAVIQMSNLLSRKAEQEQNLLRLLVNKLGDGERSVASKASNALLELLNSHPGMKSIVVREVADLVLKPAASMPSANTSASQSKGPASKEASADAKKYNSHARYYGVLTLNQTMITSQDRVSGLSNALVNLYFELFEGILEDMDSGNASGSGAAGKDQKLGAGGDVQDPEDDDDEEESAKLKQKNRWRDQGGKRRKKGKQQQVSNGGKEINAVVKDAEAKIVAALLTGVRRAMPFATLETAVFERHIDTLFRITHSGTFNISIQALQLIFQVCTSVPGGGGSNKESTFTASAALADRYYRALYASLMDQRLEETSKQAMYLNLLFRSMKVDALAPKQEDVDGEDSQAERLKAFSKRLVQVLGHHQPPFVCGALFMLGELSKLSGAIRGMLTVAVELPSPSTGENGSEAEDEDGAAALTVKKVDGGQHPTTYDGLKRDPRYAHAGATCLWELLPLLTHYHPSVALHAQQLLDGTPISATADLNSSSLSHFLDRFVFRNPKLKAPSAKGASIMQPGFGTGTGSMASGVGADDVNVVNLKGRGVNKDEDVMNPKFWKRDRDDVPVDQVFFHQYFQQKQAREKGSTSSAAGKGKGSEKVAEEDETKALLNDDGADKDDAEDSDAEADQVLDEDEVGEDEIWEAIVNALPEAGDVDDLEDSGDSDDDSDGSGAEGFNAEDFSDDEELDAMLGRGDDDVDDDDTKAEDALLQEDDDAESDDDDSSDADEEDQSGDVGEDADEAGDIDHEDEDDDESLDIELLEDEDDLISLDGGSESDNESDSATVPAAPTSAKRKDKRKREAEEEPEETQPTAKLSNREKRMEKKKRKALPTFASADDYAHLLGSDDEDA</sequence>
<feature type="compositionally biased region" description="Acidic residues" evidence="2">
    <location>
        <begin position="1176"/>
        <end position="1192"/>
    </location>
</feature>
<protein>
    <recommendedName>
        <fullName evidence="3">CCAAT-binding factor domain-containing protein</fullName>
    </recommendedName>
</protein>
<feature type="compositionally biased region" description="Acidic residues" evidence="2">
    <location>
        <begin position="1136"/>
        <end position="1165"/>
    </location>
</feature>
<proteinExistence type="inferred from homology"/>
<reference evidence="4" key="1">
    <citation type="submission" date="2016-04" db="EMBL/GenBank/DDBJ databases">
        <authorList>
            <person name="Nguyen H.D."/>
            <person name="Samba Siva P."/>
            <person name="Cullis J."/>
            <person name="Levesque C.A."/>
            <person name="Hambleton S."/>
        </authorList>
    </citation>
    <scope>NUCLEOTIDE SEQUENCE</scope>
    <source>
        <strain evidence="4">DAOMC 236416</strain>
    </source>
</reference>
<comment type="similarity">
    <text evidence="1">Belongs to the CBF/MAK21 family.</text>
</comment>
<keyword evidence="5" id="KW-1185">Reference proteome</keyword>
<evidence type="ECO:0000313" key="5">
    <source>
        <dbReference type="Proteomes" id="UP000077521"/>
    </source>
</evidence>
<accession>A0A177TUJ0</accession>
<gene>
    <name evidence="4" type="ORF">A4X13_0g6795</name>
</gene>
<evidence type="ECO:0000259" key="3">
    <source>
        <dbReference type="Pfam" id="PF03914"/>
    </source>
</evidence>
<feature type="compositionally biased region" description="Polar residues" evidence="2">
    <location>
        <begin position="602"/>
        <end position="613"/>
    </location>
</feature>
<evidence type="ECO:0000256" key="1">
    <source>
        <dbReference type="ARBA" id="ARBA00007797"/>
    </source>
</evidence>
<comment type="caution">
    <text evidence="4">The sequence shown here is derived from an EMBL/GenBank/DDBJ whole genome shotgun (WGS) entry which is preliminary data.</text>
</comment>
<dbReference type="Proteomes" id="UP000077521">
    <property type="component" value="Unassembled WGS sequence"/>
</dbReference>